<keyword evidence="6" id="KW-0805">Transcription regulation</keyword>
<feature type="region of interest" description="Disordered" evidence="14">
    <location>
        <begin position="725"/>
        <end position="768"/>
    </location>
</feature>
<evidence type="ECO:0000313" key="22">
    <source>
        <dbReference type="Ensembl" id="ENSSSCP00050023332.1"/>
    </source>
</evidence>
<dbReference type="FunFam" id="1.25.40.790:FF:000001">
    <property type="entry name" value="Ccr4-not transcription complex subunit 1 isoform"/>
    <property type="match status" value="1"/>
</dbReference>
<feature type="compositionally biased region" description="Basic and acidic residues" evidence="14">
    <location>
        <begin position="1315"/>
        <end position="1327"/>
    </location>
</feature>
<dbReference type="Proteomes" id="UP000694722">
    <property type="component" value="Unplaced"/>
</dbReference>
<evidence type="ECO:0000259" key="17">
    <source>
        <dbReference type="Pfam" id="PF16415"/>
    </source>
</evidence>
<evidence type="ECO:0000256" key="4">
    <source>
        <dbReference type="ARBA" id="ARBA00022491"/>
    </source>
</evidence>
<evidence type="ECO:0000256" key="2">
    <source>
        <dbReference type="ARBA" id="ARBA00004496"/>
    </source>
</evidence>
<keyword evidence="3" id="KW-0963">Cytoplasm</keyword>
<evidence type="ECO:0000313" key="23">
    <source>
        <dbReference type="Proteomes" id="UP000694571"/>
    </source>
</evidence>
<dbReference type="Proteomes" id="UP000694726">
    <property type="component" value="Unplaced"/>
</dbReference>
<dbReference type="Ensembl" id="ENSSSCT00015053434.1">
    <property type="protein sequence ID" value="ENSSSCP00015021420.1"/>
    <property type="gene ID" value="ENSSSCG00015039724.1"/>
</dbReference>
<feature type="compositionally biased region" description="Low complexity" evidence="14">
    <location>
        <begin position="1330"/>
        <end position="1346"/>
    </location>
</feature>
<dbReference type="FunFam" id="1.25.40.840:FF:000001">
    <property type="entry name" value="Ccr4-not transcription complex subunit 1 isoform"/>
    <property type="match status" value="1"/>
</dbReference>
<gene>
    <name evidence="22" type="primary">CNOT1</name>
</gene>
<comment type="subunit">
    <text evidence="13">Component of the CCR4-NOT complex; distinct complexes seem to exist that differ in the participation of probably mutually exclusive catalytic subunits. In the complex, interacts directly with CNOT6, CNOT6L, CNOT7 or CNOT8. Interacts in a ligand-dependent fashion with ESR1 and RXRA. Interacts with NANOS2, TOB1 and ZFP36. Interacts with TNRC6A, TNRC6B or TNRC6C; the interactions are direct. Interacts with YTHDF2; the interaction is direct and promotes recruitment of the CCR4-NOT complex to N6-methyladenosine (m6A)-containing mRNAs, leading to their deadenylation and subsequent degradation. Interacts with EIF4ENIF1/4E-T. Interacts in an RNA-independent manner with BICC1 (via KH domains). Interacts with TEX13A; the interaction may inhibit CNOT1 binding to mRNA and subsequently CNOT1-mediated mRNA degradation.</text>
</comment>
<feature type="region of interest" description="Disordered" evidence="14">
    <location>
        <begin position="1315"/>
        <end position="1346"/>
    </location>
</feature>
<dbReference type="Ensembl" id="ENSSSCT00040041037.1">
    <property type="protein sequence ID" value="ENSSSCP00040017183.1"/>
    <property type="gene ID" value="ENSSSCG00040030349.1"/>
</dbReference>
<evidence type="ECO:0000256" key="1">
    <source>
        <dbReference type="ARBA" id="ARBA00004123"/>
    </source>
</evidence>
<evidence type="ECO:0000259" key="19">
    <source>
        <dbReference type="Pfam" id="PF16418"/>
    </source>
</evidence>
<evidence type="ECO:0000256" key="12">
    <source>
        <dbReference type="ARBA" id="ARBA00071432"/>
    </source>
</evidence>
<dbReference type="Proteomes" id="UP000694571">
    <property type="component" value="Unplaced"/>
</dbReference>
<evidence type="ECO:0000259" key="20">
    <source>
        <dbReference type="Pfam" id="PF22940"/>
    </source>
</evidence>
<evidence type="ECO:0000256" key="13">
    <source>
        <dbReference type="ARBA" id="ARBA00093540"/>
    </source>
</evidence>
<dbReference type="CDD" id="cd20710">
    <property type="entry name" value="NOT1_connector"/>
    <property type="match status" value="1"/>
</dbReference>
<dbReference type="InterPro" id="IPR055454">
    <property type="entry name" value="CNOT1-like_NOT1_connector"/>
</dbReference>
<keyword evidence="5" id="KW-0810">Translation regulation</keyword>
<evidence type="ECO:0000256" key="10">
    <source>
        <dbReference type="ARBA" id="ARBA00025717"/>
    </source>
</evidence>
<feature type="domain" description="CCR4-NOT transcription complex subunit 1 TTP binding" evidence="18">
    <location>
        <begin position="815"/>
        <end position="1002"/>
    </location>
</feature>
<reference evidence="22" key="1">
    <citation type="submission" date="2025-05" db="UniProtKB">
        <authorList>
            <consortium name="Ensembl"/>
        </authorList>
    </citation>
    <scope>IDENTIFICATION</scope>
</reference>
<dbReference type="GO" id="GO:0017148">
    <property type="term" value="P:negative regulation of translation"/>
    <property type="evidence" value="ECO:0007669"/>
    <property type="project" value="InterPro"/>
</dbReference>
<dbReference type="InterPro" id="IPR055104">
    <property type="entry name" value="CNOT1_1st"/>
</dbReference>
<dbReference type="RefSeq" id="XP_020949621.1">
    <property type="nucleotide sequence ID" value="XM_021093962.1"/>
</dbReference>
<evidence type="ECO:0000256" key="6">
    <source>
        <dbReference type="ARBA" id="ARBA00023015"/>
    </source>
</evidence>
<accession>A0A8D1MIR5</accession>
<dbReference type="InterPro" id="IPR040398">
    <property type="entry name" value="Not1"/>
</dbReference>
<evidence type="ECO:0000256" key="14">
    <source>
        <dbReference type="SAM" id="MobiDB-lite"/>
    </source>
</evidence>
<proteinExistence type="inferred from homology"/>
<dbReference type="InterPro" id="IPR032193">
    <property type="entry name" value="CNOT1_TTP_bind"/>
</dbReference>
<dbReference type="Gene3D" id="1.25.40.180">
    <property type="match status" value="1"/>
</dbReference>
<dbReference type="FunFam" id="1.25.40.180:FF:000005">
    <property type="entry name" value="Ccr4-not transcription complex subunit 1 isoform"/>
    <property type="match status" value="1"/>
</dbReference>
<dbReference type="Pfam" id="PF23590">
    <property type="entry name" value="NOT1_connector"/>
    <property type="match status" value="1"/>
</dbReference>
<dbReference type="Gene3D" id="1.25.40.840">
    <property type="entry name" value="CCR4-NOT transcription complex subunit 1 TTP binding domain"/>
    <property type="match status" value="1"/>
</dbReference>
<feature type="domain" description="CCR4-NOT transcription complex subunit 1" evidence="16">
    <location>
        <begin position="1387"/>
        <end position="1534"/>
    </location>
</feature>
<dbReference type="Pfam" id="PF22940">
    <property type="entry name" value="CNOT1_1st"/>
    <property type="match status" value="1"/>
</dbReference>
<evidence type="ECO:0000256" key="11">
    <source>
        <dbReference type="ARBA" id="ARBA00032531"/>
    </source>
</evidence>
<name>A0A8D1MIR5_PIG</name>
<evidence type="ECO:0000256" key="7">
    <source>
        <dbReference type="ARBA" id="ARBA00023158"/>
    </source>
</evidence>
<dbReference type="GO" id="GO:2000036">
    <property type="term" value="P:regulation of stem cell population maintenance"/>
    <property type="evidence" value="ECO:0007669"/>
    <property type="project" value="UniProtKB-ARBA"/>
</dbReference>
<dbReference type="FunFam" id="1.25.40.800:FF:000001">
    <property type="entry name" value="CCR4-NOT transcription complex subunit 1"/>
    <property type="match status" value="1"/>
</dbReference>
<keyword evidence="8" id="KW-0804">Transcription</keyword>
<dbReference type="GO" id="GO:0031047">
    <property type="term" value="P:regulatory ncRNA-mediated gene silencing"/>
    <property type="evidence" value="ECO:0007669"/>
    <property type="project" value="UniProtKB-KW"/>
</dbReference>
<evidence type="ECO:0000259" key="18">
    <source>
        <dbReference type="Pfam" id="PF16417"/>
    </source>
</evidence>
<evidence type="ECO:0000256" key="9">
    <source>
        <dbReference type="ARBA" id="ARBA00023242"/>
    </source>
</evidence>
<keyword evidence="7" id="KW-0943">RNA-mediated gene silencing</keyword>
<keyword evidence="4" id="KW-0678">Repressor</keyword>
<keyword evidence="9" id="KW-0539">Nucleus</keyword>
<dbReference type="GO" id="GO:0005634">
    <property type="term" value="C:nucleus"/>
    <property type="evidence" value="ECO:0007669"/>
    <property type="project" value="UniProtKB-SubCell"/>
</dbReference>
<dbReference type="GeneID" id="100511993"/>
<dbReference type="Pfam" id="PF04054">
    <property type="entry name" value="Not1"/>
    <property type="match status" value="1"/>
</dbReference>
<dbReference type="PANTHER" id="PTHR13162:SF8">
    <property type="entry name" value="CCR4-NOT TRANSCRIPTION COMPLEX SUBUNIT 1"/>
    <property type="match status" value="1"/>
</dbReference>
<evidence type="ECO:0000256" key="8">
    <source>
        <dbReference type="ARBA" id="ARBA00023163"/>
    </source>
</evidence>
<evidence type="ECO:0000259" key="15">
    <source>
        <dbReference type="Pfam" id="PF04054"/>
    </source>
</evidence>
<feature type="domain" description="CCR4-NOT transcription complex subunit 1 CAF1-binding" evidence="17">
    <location>
        <begin position="1088"/>
        <end position="1311"/>
    </location>
</feature>
<dbReference type="GO" id="GO:0000932">
    <property type="term" value="C:P-body"/>
    <property type="evidence" value="ECO:0007669"/>
    <property type="project" value="UniProtKB-ARBA"/>
</dbReference>
<dbReference type="InterPro" id="IPR038535">
    <property type="entry name" value="CNOT1_TTP_bind_sf"/>
</dbReference>
<feature type="domain" description="CCR4-NOT transcription complex subunit 1 HEAT repeat" evidence="19">
    <location>
        <begin position="500"/>
        <end position="656"/>
    </location>
</feature>
<dbReference type="Pfam" id="PF16415">
    <property type="entry name" value="CNOT1_CAF1_bind"/>
    <property type="match status" value="1"/>
</dbReference>
<dbReference type="InterPro" id="IPR007196">
    <property type="entry name" value="CCR4-Not_Not1_C"/>
</dbReference>
<evidence type="ECO:0000259" key="16">
    <source>
        <dbReference type="Pfam" id="PF12842"/>
    </source>
</evidence>
<feature type="compositionally biased region" description="Polar residues" evidence="14">
    <location>
        <begin position="759"/>
        <end position="768"/>
    </location>
</feature>
<sequence length="2319" mass="260836">MNLDSLSLALSQISYLVDNLTKKNYRASQQEIQHIVNRHGPEADRHLLRCLFSHVDFSGDGKSSGKDFHQTQFLIQECASLITKPNFISTLSYAIDNPLHYQKSLKPAPHLFAQLSKVLKLSKVQEVIFGLALLNSSSSDLRGFAAQFIKQKLPDLLRSYIDADVSGNQEGGFQDIAIEVLHLLLSHLLFGQKGAFGVGQEQIDAFLKTLRRDFPQERCPVVLAPLLYPEKRDILMDRILPDSGGVAKTMMESSLADFMQEVGYGFCASIEECRNIIMQFGVREVTAAQVARVLGMMARTHSGLTDGIPLQSISAPGSGIWSDGKDKSDGAQAHTWNVEVLIDVLKELNPSLNFKEVTYELDHPGFQIRDSKGLHNVVYGIQRGLGMEVFPVDLIYRPWKHAEGQLSFIQHSLINPEIFCFADYPCHTVATDILKAPPEDDNREIATWKSLDLIESLLRLAEVGQYEQVKQLFSFPIKHCPDMLVLALLQINTSWHTLRHELISTLMPIFLGNHPNSAIILHYAWHGQGQSPSIRQLIMHAMAEWYMRGEQYDQAKLSRILDVAQDLKALSMLLNGTPFAFVIDLAALASRREYLKLDKWLTDKIREHGEPFIQACMTFLKRRCPSILGGLAPEKDQPKSAQLPPETLATMLACLQACAGSVSQELSETILTMVANCSNVMNKARQPPPGVMPKGRPPSASSLDAISPVQIDPLAGMASLSIGGSAAPHTQSMQGFPPNLGSAFSTPQSPAKAFPPLSTPNQTTAFSGIGGLSSQLPVGGLGTGSLTGIGTGALGLPAVNNDPFVQRKLGTSGLNQPTFQQSKMKPSDLSQVWPEANQHFSKEIDDEANSYFQRIYNHPPHPTMSVDEVLEMLQRFKDSTIKREREVFNCMLRNLFEEYRFFPQYPDKELHITACLFGGIIEKGLVTYMALGLALRYVLEALRKPFGSKMYYFGIAALDRFKNRLKDYPQYCQHLASISHFMQFPHHLQEYIEYGQQSRDPPVKMQGSITTPGSIALAQAQAQAQVPAKAPLAGQVSTMVTTSTTTTVAKTVTVTRPTGVSFKKDVPPSINTTNIDTLLVATDQTERIVEPPENIQEKIAFIFNNLSQSNMTQKVEELKETVKEEFMPWVSQYLVMKRVSIEPNFHSLYSNFLDTLKNPEFNKMVLNETYRNIKVLLTSDKAAANFSDRSLLKNLGHWLGMITLAKNKPILHTDLDVKSLLLEAYVKGQQELLYVVPFVAKVLESSIRSVVFRPPNPWTMAIMNVLAELHQEHDLKLNLKFEIEVLCKNLALDINELKPGNLLKDKDRLKNLDEQLSAPKKDVKQPEELPPITTTTTSTTPATSTTCTATVPPQPQYSYHDINVYSLACLAPHITLNPTIPLFQAHPQLKQCVRQAIERAVQELVHPVVDRSIKIAMTTCEQIVRKDFALDSEESRMRMAAHHMMRNLTAGMAMITCREPLLMSISTNLKNSFASALRTASPQQREMMDQAAAQLAQDNCELACCFIQKTAVEKAGPEMDKRLATEFELRKHARQEGRRYCDPVVLTYQAERMPEQIRLKVGGVDPKQLAVYEEFARNVPGFLPTNDLSQPTGFLAQPMKAVEGLLDATSGADADLLLRYRECHLLVLKALQDGRAYGSPWCNKQITRCLIECRDEYKYNVEAVELLIRNHLVNMQQYDLHLAQSMENGLNYMAVAFAMQLVKILLVDERSVAHFTEADLFHTIETLMRINAHSRGNAPEGLPQLMEVVRSNYEAMIDRAHGGPNFMMHSGISQASEYDDPPGLREKAEYLLREWVNLYHSAAAGRDSTKAFSAFVGQVELLERKMHQQGILKTDDLITRFFRLCTEMCVEISYRAQAEQQHNPAANPTMIRAKCYHNLDAFVRLIALLVKHSGEATNTVTKINLLNKVLGIVVGVLLQDHDVRQSEFQQLPYHRIFIMLLLELNAPEHVLETINFQTLTAFCNTFHILRPTKAPGFVYAWLELISHRIFIARMLAHTPQQKGWPMYAQLLIDLFKYLAPFLRNVELTKPMQILYKGTLRVLLVLLHDFPEFLCDYHYGFCDVIPPNCIQLRNLILSAFPRNMRLPDPFTPNLKVDMLSEINIAPRILTNFTGVMPPQFKKDLDSYLKTRSPVTFLSDLRSNLQVSNEPGNRYNLQLINALVLYVGTQAIAHIHNKGSTPSMSTITHSAHMDIFQNLAVDLDTEGRYLFLNAIANQLRYPNSHTHYFSCTMLYLFAEANTEAIQEQITRVLLERLIVNRPHPWGLLITFIELIKNPAFKFWNHEFVHCAPEIEKLFQSVAQCCMGQKQAQQVMEGTGAS</sequence>
<evidence type="ECO:0000256" key="5">
    <source>
        <dbReference type="ARBA" id="ARBA00022845"/>
    </source>
</evidence>
<feature type="domain" description="CCR4-NOT transcription complex subunit 1-like NOT1 connector" evidence="21">
    <location>
        <begin position="1600"/>
        <end position="1750"/>
    </location>
</feature>
<evidence type="ECO:0000256" key="3">
    <source>
        <dbReference type="ARBA" id="ARBA00022490"/>
    </source>
</evidence>
<dbReference type="Gene3D" id="1.25.40.790">
    <property type="match status" value="1"/>
</dbReference>
<dbReference type="Pfam" id="PF16417">
    <property type="entry name" value="CNOT1_TTP_bind"/>
    <property type="match status" value="1"/>
</dbReference>
<comment type="subcellular location">
    <subcellularLocation>
        <location evidence="2">Cytoplasm</location>
    </subcellularLocation>
    <subcellularLocation>
        <location evidence="1">Nucleus</location>
    </subcellularLocation>
</comment>
<feature type="domain" description="CCR4-NOT transcription complex subunit 1 N-terminal" evidence="20">
    <location>
        <begin position="30"/>
        <end position="227"/>
    </location>
</feature>
<dbReference type="InterPro" id="IPR032191">
    <property type="entry name" value="CNOT1_CAF1_bind"/>
</dbReference>
<dbReference type="PANTHER" id="PTHR13162">
    <property type="entry name" value="CCR4-NOT TRANSCRIPTION COMPLEX"/>
    <property type="match status" value="1"/>
</dbReference>
<dbReference type="CTD" id="23019"/>
<dbReference type="GO" id="GO:0030015">
    <property type="term" value="C:CCR4-NOT core complex"/>
    <property type="evidence" value="ECO:0007669"/>
    <property type="project" value="InterPro"/>
</dbReference>
<comment type="similarity">
    <text evidence="10">Belongs to the CNOT1 family.</text>
</comment>
<dbReference type="Ensembl" id="ENSSSCT00050055150.1">
    <property type="protein sequence ID" value="ENSSSCP00050023332.1"/>
    <property type="gene ID" value="ENSSSCG00050040732.1"/>
</dbReference>
<protein>
    <recommendedName>
        <fullName evidence="12">CCR4-NOT transcription complex subunit 1</fullName>
    </recommendedName>
    <alternativeName>
        <fullName evidence="11">CCR4-associated factor 1</fullName>
    </alternativeName>
</protein>
<dbReference type="Gene3D" id="1.25.40.800">
    <property type="match status" value="1"/>
</dbReference>
<dbReference type="Pfam" id="PF16418">
    <property type="entry name" value="CNOT1_HEAT"/>
    <property type="match status" value="1"/>
</dbReference>
<dbReference type="InterPro" id="IPR032194">
    <property type="entry name" value="CNOT1_HEAT"/>
</dbReference>
<dbReference type="InterPro" id="IPR024557">
    <property type="entry name" value="CNOT1_dom_4"/>
</dbReference>
<evidence type="ECO:0000259" key="21">
    <source>
        <dbReference type="Pfam" id="PF23590"/>
    </source>
</evidence>
<organism evidence="22 23">
    <name type="scientific">Sus scrofa</name>
    <name type="common">Pig</name>
    <dbReference type="NCBI Taxonomy" id="9823"/>
    <lineage>
        <taxon>Eukaryota</taxon>
        <taxon>Metazoa</taxon>
        <taxon>Chordata</taxon>
        <taxon>Craniata</taxon>
        <taxon>Vertebrata</taxon>
        <taxon>Euteleostomi</taxon>
        <taxon>Mammalia</taxon>
        <taxon>Eutheria</taxon>
        <taxon>Laurasiatheria</taxon>
        <taxon>Artiodactyla</taxon>
        <taxon>Suina</taxon>
        <taxon>Suidae</taxon>
        <taxon>Sus</taxon>
    </lineage>
</organism>
<dbReference type="Pfam" id="PF12842">
    <property type="entry name" value="DUF3819"/>
    <property type="match status" value="1"/>
</dbReference>
<feature type="domain" description="CCR4-Not complex component Not1 C-terminal" evidence="15">
    <location>
        <begin position="1941"/>
        <end position="2300"/>
    </location>
</feature>